<feature type="region of interest" description="Disordered" evidence="1">
    <location>
        <begin position="83"/>
        <end position="157"/>
    </location>
</feature>
<keyword evidence="3" id="KW-1185">Reference proteome</keyword>
<name>A0ABS8G7P5_9ALTE</name>
<evidence type="ECO:0000256" key="1">
    <source>
        <dbReference type="SAM" id="MobiDB-lite"/>
    </source>
</evidence>
<proteinExistence type="predicted"/>
<accession>A0ABS8G7P5</accession>
<protein>
    <submittedName>
        <fullName evidence="2">Cell envelope integrity protein TolA</fullName>
    </submittedName>
</protein>
<dbReference type="NCBIfam" id="TIGR02794">
    <property type="entry name" value="tolA_full"/>
    <property type="match status" value="1"/>
</dbReference>
<reference evidence="2 3" key="1">
    <citation type="submission" date="2021-10" db="EMBL/GenBank/DDBJ databases">
        <title>Draft genome of Aestuariibacter halophilus JC2043.</title>
        <authorList>
            <person name="Emsley S.A."/>
            <person name="Pfannmuller K.M."/>
            <person name="Ushijima B."/>
            <person name="Saw J.H."/>
            <person name="Videau P."/>
        </authorList>
    </citation>
    <scope>NUCLEOTIDE SEQUENCE [LARGE SCALE GENOMIC DNA]</scope>
    <source>
        <strain evidence="2 3">JC2043</strain>
    </source>
</reference>
<dbReference type="Gene3D" id="3.30.1150.10">
    <property type="match status" value="1"/>
</dbReference>
<gene>
    <name evidence="2" type="primary">tolA</name>
    <name evidence="2" type="ORF">LJ739_07610</name>
</gene>
<dbReference type="Pfam" id="PF06519">
    <property type="entry name" value="TolA"/>
    <property type="match status" value="1"/>
</dbReference>
<sequence>MKTNLSTGMLTSPVWKSVALHLALGGMLLVSIEFPAHVPEITAPDVQPIQAVAVDQAVVEQQLQKRRDSIEAARQEVLRQEQAKRRAAEQERQRQARAKAAAEKKRREKIEAERREAERKKAEQKRREEAEKQRQREEAERKKREREAQKKAAEARERAEQERIMQEKMAQERAAQAQRRQRYVLSEKDKYRALIYQAISSRLLMDDSMRGKSCRVNIKLATTGFVVQVKVLGGDPYVCRATENAILKAGKLPMSSEPDVYQELKDINVTFKPDL</sequence>
<evidence type="ECO:0000313" key="3">
    <source>
        <dbReference type="Proteomes" id="UP001520878"/>
    </source>
</evidence>
<dbReference type="InterPro" id="IPR014161">
    <property type="entry name" value="Tol-Pal_TolA"/>
</dbReference>
<dbReference type="Proteomes" id="UP001520878">
    <property type="component" value="Unassembled WGS sequence"/>
</dbReference>
<dbReference type="EMBL" id="JAJEWP010000001">
    <property type="protein sequence ID" value="MCC2616101.1"/>
    <property type="molecule type" value="Genomic_DNA"/>
</dbReference>
<evidence type="ECO:0000313" key="2">
    <source>
        <dbReference type="EMBL" id="MCC2616101.1"/>
    </source>
</evidence>
<dbReference type="RefSeq" id="WP_229158767.1">
    <property type="nucleotide sequence ID" value="NZ_JAJEWP010000001.1"/>
</dbReference>
<comment type="caution">
    <text evidence="2">The sequence shown here is derived from an EMBL/GenBank/DDBJ whole genome shotgun (WGS) entry which is preliminary data.</text>
</comment>
<dbReference type="SUPFAM" id="SSF74653">
    <property type="entry name" value="TolA/TonB C-terminal domain"/>
    <property type="match status" value="1"/>
</dbReference>
<organism evidence="2 3">
    <name type="scientific">Fluctibacter halophilus</name>
    <dbReference type="NCBI Taxonomy" id="226011"/>
    <lineage>
        <taxon>Bacteria</taxon>
        <taxon>Pseudomonadati</taxon>
        <taxon>Pseudomonadota</taxon>
        <taxon>Gammaproteobacteria</taxon>
        <taxon>Alteromonadales</taxon>
        <taxon>Alteromonadaceae</taxon>
        <taxon>Fluctibacter</taxon>
    </lineage>
</organism>